<dbReference type="OrthoDB" id="279684at2"/>
<evidence type="ECO:0008006" key="3">
    <source>
        <dbReference type="Google" id="ProtNLM"/>
    </source>
</evidence>
<dbReference type="Pfam" id="PF08843">
    <property type="entry name" value="AbiEii"/>
    <property type="match status" value="1"/>
</dbReference>
<dbReference type="Proteomes" id="UP000011131">
    <property type="component" value="Chromosome"/>
</dbReference>
<dbReference type="KEGG" id="msd:MYSTI_02466"/>
<keyword evidence="2" id="KW-1185">Reference proteome</keyword>
<evidence type="ECO:0000313" key="1">
    <source>
        <dbReference type="EMBL" id="AGC43782.1"/>
    </source>
</evidence>
<accession>L7U876</accession>
<dbReference type="STRING" id="1278073.MYSTI_02466"/>
<dbReference type="HOGENOM" id="CLU_047967_0_0_7"/>
<protein>
    <recommendedName>
        <fullName evidence="3">Nucleotidyl transferase AbiEii/AbiGii toxin family protein</fullName>
    </recommendedName>
</protein>
<dbReference type="RefSeq" id="WP_015348043.1">
    <property type="nucleotide sequence ID" value="NC_020126.1"/>
</dbReference>
<dbReference type="PATRIC" id="fig|1278073.3.peg.2499"/>
<dbReference type="eggNOG" id="COG2253">
    <property type="taxonomic scope" value="Bacteria"/>
</dbReference>
<evidence type="ECO:0000313" key="2">
    <source>
        <dbReference type="Proteomes" id="UP000011131"/>
    </source>
</evidence>
<gene>
    <name evidence="1" type="ordered locus">MYSTI_02466</name>
</gene>
<reference evidence="1 2" key="1">
    <citation type="journal article" date="2013" name="Genome Announc.">
        <title>Complete genome sequence of Myxococcus stipitatus strain DSM 14675, a fruiting myxobacterium.</title>
        <authorList>
            <person name="Huntley S."/>
            <person name="Kneip S."/>
            <person name="Treuner-Lange A."/>
            <person name="Sogaard-Andersen L."/>
        </authorList>
    </citation>
    <scope>NUCLEOTIDE SEQUENCE [LARGE SCALE GENOMIC DNA]</scope>
    <source>
        <strain evidence="2">DSM 14675 / JCM 12634 / Mx s8</strain>
    </source>
</reference>
<dbReference type="AlphaFoldDB" id="L7U876"/>
<dbReference type="EMBL" id="CP004025">
    <property type="protein sequence ID" value="AGC43782.1"/>
    <property type="molecule type" value="Genomic_DNA"/>
</dbReference>
<name>L7U876_MYXSD</name>
<organism evidence="1 2">
    <name type="scientific">Myxococcus stipitatus (strain DSM 14675 / JCM 12634 / Mx s8)</name>
    <dbReference type="NCBI Taxonomy" id="1278073"/>
    <lineage>
        <taxon>Bacteria</taxon>
        <taxon>Pseudomonadati</taxon>
        <taxon>Myxococcota</taxon>
        <taxon>Myxococcia</taxon>
        <taxon>Myxococcales</taxon>
        <taxon>Cystobacterineae</taxon>
        <taxon>Myxococcaceae</taxon>
        <taxon>Myxococcus</taxon>
    </lineage>
</organism>
<proteinExistence type="predicted"/>
<sequence>MTRPDDPGYPRKWLPKGFAQDARRTNVFDPALKHYGAAYVKATPRFENEEEEASFRATRSRLLRKSLAGIGRSSVAEHLVVRGSIALELWYGARARPAKDIDLVVIPETIGPESDDGQRLFTELRQAVTQALRDEGLPVEPESIPVDAIWTYERAEGRRLTFPWTWRGHLRDTVQVDIVFNERMCDAPVSLTVEDVTLRGASPAESLASKLLWLTNDSYPQGKDLFDAVLLAEDVRLPAQLLRRVFAEKHGHWSDTYLRGEFPLDPEVDWKNFALDAPTLAQGRADEHWLRLKRALLRGATTLD</sequence>
<dbReference type="InterPro" id="IPR014942">
    <property type="entry name" value="AbiEii"/>
</dbReference>